<protein>
    <submittedName>
        <fullName evidence="2">Craniofacial development protein 2</fullName>
    </submittedName>
</protein>
<accession>A0AAV4HMC7</accession>
<keyword evidence="3" id="KW-1185">Reference proteome</keyword>
<dbReference type="InterPro" id="IPR027124">
    <property type="entry name" value="Swc5/CFDP1/2"/>
</dbReference>
<keyword evidence="1" id="KW-0732">Signal</keyword>
<dbReference type="SUPFAM" id="SSF56219">
    <property type="entry name" value="DNase I-like"/>
    <property type="match status" value="1"/>
</dbReference>
<dbReference type="EMBL" id="BMAT01005646">
    <property type="protein sequence ID" value="GFR97755.1"/>
    <property type="molecule type" value="Genomic_DNA"/>
</dbReference>
<organism evidence="2 3">
    <name type="scientific">Elysia marginata</name>
    <dbReference type="NCBI Taxonomy" id="1093978"/>
    <lineage>
        <taxon>Eukaryota</taxon>
        <taxon>Metazoa</taxon>
        <taxon>Spiralia</taxon>
        <taxon>Lophotrochozoa</taxon>
        <taxon>Mollusca</taxon>
        <taxon>Gastropoda</taxon>
        <taxon>Heterobranchia</taxon>
        <taxon>Euthyneura</taxon>
        <taxon>Panpulmonata</taxon>
        <taxon>Sacoglossa</taxon>
        <taxon>Placobranchoidea</taxon>
        <taxon>Plakobranchidae</taxon>
        <taxon>Elysia</taxon>
    </lineage>
</organism>
<evidence type="ECO:0000313" key="2">
    <source>
        <dbReference type="EMBL" id="GFR97755.1"/>
    </source>
</evidence>
<gene>
    <name evidence="2" type="ORF">ElyMa_002753300</name>
</gene>
<dbReference type="Gene3D" id="3.60.10.10">
    <property type="entry name" value="Endonuclease/exonuclease/phosphatase"/>
    <property type="match status" value="1"/>
</dbReference>
<dbReference type="InterPro" id="IPR036691">
    <property type="entry name" value="Endo/exonu/phosph_ase_sf"/>
</dbReference>
<sequence length="352" mass="39190">METYCLLVLFVILGVTSLTSGQSHGDTSSPVRCYRCHGDHFGNESFAQCLGMAPTTCSPGQGCRVMYTTDWHSLPTVGCSAVCSIFNQQALDGTPATRAGMPSMKDITIVMGDLNAKVGSDNTGFEEYMGKQGVGARNQNGERFLEFCIGNNLVIGGTIFKHKDIHKETWNPPDGKTRNQIDHAAINRRWRSSLVDVRAIRGGDIDDLDKYCSQVQDAFANTSEQILGYKITAKKPWIRDETWKLIEERKRLKQGLLSSQGEQRIAAITAYRAKNKLVKTAARNNKKTYLEDKASEAQEAAFRGDAHTLYRITRDLTRTNSSQPSTVKDEHGKLITKLEDQCNRWANQTDPT</sequence>
<dbReference type="AlphaFoldDB" id="A0AAV4HMC7"/>
<dbReference type="PANTHER" id="PTHR23227">
    <property type="entry name" value="BUCENTAUR RELATED"/>
    <property type="match status" value="1"/>
</dbReference>
<reference evidence="2 3" key="1">
    <citation type="journal article" date="2021" name="Elife">
        <title>Chloroplast acquisition without the gene transfer in kleptoplastic sea slugs, Plakobranchus ocellatus.</title>
        <authorList>
            <person name="Maeda T."/>
            <person name="Takahashi S."/>
            <person name="Yoshida T."/>
            <person name="Shimamura S."/>
            <person name="Takaki Y."/>
            <person name="Nagai Y."/>
            <person name="Toyoda A."/>
            <person name="Suzuki Y."/>
            <person name="Arimoto A."/>
            <person name="Ishii H."/>
            <person name="Satoh N."/>
            <person name="Nishiyama T."/>
            <person name="Hasebe M."/>
            <person name="Maruyama T."/>
            <person name="Minagawa J."/>
            <person name="Obokata J."/>
            <person name="Shigenobu S."/>
        </authorList>
    </citation>
    <scope>NUCLEOTIDE SEQUENCE [LARGE SCALE GENOMIC DNA]</scope>
</reference>
<comment type="caution">
    <text evidence="2">The sequence shown here is derived from an EMBL/GenBank/DDBJ whole genome shotgun (WGS) entry which is preliminary data.</text>
</comment>
<evidence type="ECO:0000256" key="1">
    <source>
        <dbReference type="SAM" id="SignalP"/>
    </source>
</evidence>
<evidence type="ECO:0000313" key="3">
    <source>
        <dbReference type="Proteomes" id="UP000762676"/>
    </source>
</evidence>
<dbReference type="Proteomes" id="UP000762676">
    <property type="component" value="Unassembled WGS sequence"/>
</dbReference>
<name>A0AAV4HMC7_9GAST</name>
<feature type="chain" id="PRO_5043640907" evidence="1">
    <location>
        <begin position="22"/>
        <end position="352"/>
    </location>
</feature>
<proteinExistence type="predicted"/>
<feature type="signal peptide" evidence="1">
    <location>
        <begin position="1"/>
        <end position="21"/>
    </location>
</feature>
<dbReference type="PANTHER" id="PTHR23227:SF67">
    <property type="entry name" value="CRANIOFACIAL DEVELOPMENT PROTEIN 2-LIKE"/>
    <property type="match status" value="1"/>
</dbReference>